<accession>A0A512B928</accession>
<dbReference type="Proteomes" id="UP000321513">
    <property type="component" value="Unassembled WGS sequence"/>
</dbReference>
<gene>
    <name evidence="1" type="ORF">SAE01_09620</name>
</gene>
<reference evidence="1 2" key="1">
    <citation type="submission" date="2019-07" db="EMBL/GenBank/DDBJ databases">
        <title>Whole genome shotgun sequence of Segetibacter aerophilus NBRC 106135.</title>
        <authorList>
            <person name="Hosoyama A."/>
            <person name="Uohara A."/>
            <person name="Ohji S."/>
            <person name="Ichikawa N."/>
        </authorList>
    </citation>
    <scope>NUCLEOTIDE SEQUENCE [LARGE SCALE GENOMIC DNA]</scope>
    <source>
        <strain evidence="1 2">NBRC 106135</strain>
    </source>
</reference>
<dbReference type="AlphaFoldDB" id="A0A512B928"/>
<protein>
    <submittedName>
        <fullName evidence="1">Uncharacterized protein</fullName>
    </submittedName>
</protein>
<dbReference type="EMBL" id="BJYT01000002">
    <property type="protein sequence ID" value="GEO08466.1"/>
    <property type="molecule type" value="Genomic_DNA"/>
</dbReference>
<sequence length="119" mass="13521">MLVQFQLFLLLTQKLLMIMMVEILGKVQYVYELNNSIGVVGGRLYVFLKQHVREGKAYYEYLGSMFSTLQDNTTAFMSAFLDIATHYALPAAPQAELMEIKQALDKNDRGLEFEGKASV</sequence>
<organism evidence="1 2">
    <name type="scientific">Segetibacter aerophilus</name>
    <dbReference type="NCBI Taxonomy" id="670293"/>
    <lineage>
        <taxon>Bacteria</taxon>
        <taxon>Pseudomonadati</taxon>
        <taxon>Bacteroidota</taxon>
        <taxon>Chitinophagia</taxon>
        <taxon>Chitinophagales</taxon>
        <taxon>Chitinophagaceae</taxon>
        <taxon>Segetibacter</taxon>
    </lineage>
</organism>
<proteinExistence type="predicted"/>
<evidence type="ECO:0000313" key="2">
    <source>
        <dbReference type="Proteomes" id="UP000321513"/>
    </source>
</evidence>
<comment type="caution">
    <text evidence="1">The sequence shown here is derived from an EMBL/GenBank/DDBJ whole genome shotgun (WGS) entry which is preliminary data.</text>
</comment>
<keyword evidence="2" id="KW-1185">Reference proteome</keyword>
<evidence type="ECO:0000313" key="1">
    <source>
        <dbReference type="EMBL" id="GEO08466.1"/>
    </source>
</evidence>
<name>A0A512B928_9BACT</name>